<organism evidence="2 3">
    <name type="scientific">Alkalibacterium putridalgicola</name>
    <dbReference type="NCBI Taxonomy" id="426703"/>
    <lineage>
        <taxon>Bacteria</taxon>
        <taxon>Bacillati</taxon>
        <taxon>Bacillota</taxon>
        <taxon>Bacilli</taxon>
        <taxon>Lactobacillales</taxon>
        <taxon>Carnobacteriaceae</taxon>
        <taxon>Alkalibacterium</taxon>
    </lineage>
</organism>
<dbReference type="Proteomes" id="UP000198548">
    <property type="component" value="Unassembled WGS sequence"/>
</dbReference>
<gene>
    <name evidence="1" type="ORF">APU01nite_09570</name>
    <name evidence="2" type="ORF">SAMN04488100_10559</name>
</gene>
<evidence type="ECO:0000313" key="4">
    <source>
        <dbReference type="Proteomes" id="UP000321425"/>
    </source>
</evidence>
<evidence type="ECO:0000313" key="1">
    <source>
        <dbReference type="EMBL" id="GEK88918.1"/>
    </source>
</evidence>
<evidence type="ECO:0000313" key="3">
    <source>
        <dbReference type="Proteomes" id="UP000198548"/>
    </source>
</evidence>
<name>A0A1H7RNF0_9LACT</name>
<reference evidence="1 4" key="2">
    <citation type="submission" date="2019-07" db="EMBL/GenBank/DDBJ databases">
        <title>Whole genome shotgun sequence of Alkalibacterium putridalgicola NBRC 103243.</title>
        <authorList>
            <person name="Hosoyama A."/>
            <person name="Uohara A."/>
            <person name="Ohji S."/>
            <person name="Ichikawa N."/>
        </authorList>
    </citation>
    <scope>NUCLEOTIDE SEQUENCE [LARGE SCALE GENOMIC DNA]</scope>
    <source>
        <strain evidence="1 4">NBRC 103243</strain>
    </source>
</reference>
<dbReference type="Proteomes" id="UP000321425">
    <property type="component" value="Unassembled WGS sequence"/>
</dbReference>
<dbReference type="EMBL" id="FOBL01000005">
    <property type="protein sequence ID" value="SEL61830.1"/>
    <property type="molecule type" value="Genomic_DNA"/>
</dbReference>
<keyword evidence="4" id="KW-1185">Reference proteome</keyword>
<accession>A0A1H7RNF0</accession>
<evidence type="ECO:0000313" key="2">
    <source>
        <dbReference type="EMBL" id="SEL61830.1"/>
    </source>
</evidence>
<dbReference type="AlphaFoldDB" id="A0A1H7RNF0"/>
<reference evidence="2 3" key="1">
    <citation type="submission" date="2016-10" db="EMBL/GenBank/DDBJ databases">
        <authorList>
            <person name="de Groot N.N."/>
        </authorList>
    </citation>
    <scope>NUCLEOTIDE SEQUENCE [LARGE SCALE GENOMIC DNA]</scope>
    <source>
        <strain evidence="2 3">DSM 19182</strain>
    </source>
</reference>
<sequence length="42" mass="4712">MKKMIITLIALTTIGLARIAIKPKPIDIKIDGKTIGRFKNLY</sequence>
<dbReference type="EMBL" id="BJUX01000008">
    <property type="protein sequence ID" value="GEK88918.1"/>
    <property type="molecule type" value="Genomic_DNA"/>
</dbReference>
<dbReference type="RefSeq" id="WP_281282300.1">
    <property type="nucleotide sequence ID" value="NZ_BJUX01000008.1"/>
</dbReference>
<proteinExistence type="predicted"/>
<protein>
    <submittedName>
        <fullName evidence="2">Uncharacterized protein</fullName>
    </submittedName>
</protein>